<dbReference type="AlphaFoldDB" id="A0AA94JE55"/>
<feature type="transmembrane region" description="Helical" evidence="6">
    <location>
        <begin position="218"/>
        <end position="238"/>
    </location>
</feature>
<keyword evidence="6" id="KW-1003">Cell membrane</keyword>
<proteinExistence type="inferred from homology"/>
<evidence type="ECO:0000256" key="5">
    <source>
        <dbReference type="ARBA" id="ARBA00023136"/>
    </source>
</evidence>
<reference evidence="8" key="1">
    <citation type="journal article" date="2018" name="Front. Microbiol.">
        <title>Genome-Based Analysis Reveals the Taxonomy and Diversity of the Family Idiomarinaceae.</title>
        <authorList>
            <person name="Liu Y."/>
            <person name="Lai Q."/>
            <person name="Shao Z."/>
        </authorList>
    </citation>
    <scope>NUCLEOTIDE SEQUENCE [LARGE SCALE GENOMIC DNA]</scope>
    <source>
        <strain evidence="8">SN-14</strain>
    </source>
</reference>
<dbReference type="GO" id="GO:0005886">
    <property type="term" value="C:plasma membrane"/>
    <property type="evidence" value="ECO:0007669"/>
    <property type="project" value="UniProtKB-SubCell"/>
</dbReference>
<evidence type="ECO:0000313" key="7">
    <source>
        <dbReference type="EMBL" id="RUO45482.1"/>
    </source>
</evidence>
<evidence type="ECO:0000256" key="3">
    <source>
        <dbReference type="ARBA" id="ARBA00022692"/>
    </source>
</evidence>
<dbReference type="Pfam" id="PF02104">
    <property type="entry name" value="SURF1"/>
    <property type="match status" value="1"/>
</dbReference>
<protein>
    <recommendedName>
        <fullName evidence="6">SURF1-like protein</fullName>
    </recommendedName>
</protein>
<evidence type="ECO:0000256" key="2">
    <source>
        <dbReference type="ARBA" id="ARBA00007165"/>
    </source>
</evidence>
<evidence type="ECO:0000313" key="8">
    <source>
        <dbReference type="Proteomes" id="UP000286680"/>
    </source>
</evidence>
<evidence type="ECO:0000256" key="6">
    <source>
        <dbReference type="RuleBase" id="RU363076"/>
    </source>
</evidence>
<dbReference type="InterPro" id="IPR045214">
    <property type="entry name" value="Surf1/Surf4"/>
</dbReference>
<comment type="similarity">
    <text evidence="2 6">Belongs to the SURF1 family.</text>
</comment>
<dbReference type="PANTHER" id="PTHR23427:SF2">
    <property type="entry name" value="SURFEIT LOCUS PROTEIN 1"/>
    <property type="match status" value="1"/>
</dbReference>
<dbReference type="CDD" id="cd06662">
    <property type="entry name" value="SURF1"/>
    <property type="match status" value="1"/>
</dbReference>
<keyword evidence="3 6" id="KW-0812">Transmembrane</keyword>
<feature type="transmembrane region" description="Helical" evidence="6">
    <location>
        <begin position="12"/>
        <end position="31"/>
    </location>
</feature>
<keyword evidence="8" id="KW-1185">Reference proteome</keyword>
<evidence type="ECO:0000256" key="1">
    <source>
        <dbReference type="ARBA" id="ARBA00004370"/>
    </source>
</evidence>
<comment type="caution">
    <text evidence="7">The sequence shown here is derived from an EMBL/GenBank/DDBJ whole genome shotgun (WGS) entry which is preliminary data.</text>
</comment>
<accession>A0AA94JE55</accession>
<organism evidence="7 8">
    <name type="scientific">Idiomarina aquatica</name>
    <dbReference type="NCBI Taxonomy" id="1327752"/>
    <lineage>
        <taxon>Bacteria</taxon>
        <taxon>Pseudomonadati</taxon>
        <taxon>Pseudomonadota</taxon>
        <taxon>Gammaproteobacteria</taxon>
        <taxon>Alteromonadales</taxon>
        <taxon>Idiomarinaceae</taxon>
        <taxon>Idiomarina</taxon>
    </lineage>
</organism>
<dbReference type="Proteomes" id="UP000286680">
    <property type="component" value="Unassembled WGS sequence"/>
</dbReference>
<keyword evidence="5 6" id="KW-0472">Membrane</keyword>
<keyword evidence="4 6" id="KW-1133">Transmembrane helix</keyword>
<dbReference type="PANTHER" id="PTHR23427">
    <property type="entry name" value="SURFEIT LOCUS PROTEIN"/>
    <property type="match status" value="1"/>
</dbReference>
<dbReference type="EMBL" id="PIPS01000001">
    <property type="protein sequence ID" value="RUO45482.1"/>
    <property type="molecule type" value="Genomic_DNA"/>
</dbReference>
<dbReference type="PROSITE" id="PS50895">
    <property type="entry name" value="SURF1"/>
    <property type="match status" value="1"/>
</dbReference>
<dbReference type="RefSeq" id="WP_126819711.1">
    <property type="nucleotide sequence ID" value="NZ_PIPS01000001.1"/>
</dbReference>
<sequence>MSLKIANIKIPVIAGTLTVLAVAVMVKLGFWQLERAAEKAALFNDYQAYAEHSESRPAANLNLLERQPERFEAVTVSGEFDPQRYFLIDNQLHQGTPGYHVVGLLNIANQEQQVAVNLGWIEAPTLRSELPDIRLPSGTVSFTALTQYPQENVFINDVQEQPLGIWPQRIPEFVPSAVADNFQLDIAPFLLLLSKNASFGYLRDWKPNVMPPEKHQAYALQWFSLAVAALVIFTIAVIRINKQKQEE</sequence>
<name>A0AA94JE55_9GAMM</name>
<evidence type="ECO:0000256" key="4">
    <source>
        <dbReference type="ARBA" id="ARBA00022989"/>
    </source>
</evidence>
<comment type="subcellular location">
    <subcellularLocation>
        <location evidence="6">Cell membrane</location>
        <topology evidence="6">Multi-pass membrane protein</topology>
    </subcellularLocation>
    <subcellularLocation>
        <location evidence="1">Membrane</location>
    </subcellularLocation>
</comment>
<dbReference type="InterPro" id="IPR002994">
    <property type="entry name" value="Surf1/Shy1"/>
</dbReference>
<gene>
    <name evidence="7" type="ORF">CWE23_05640</name>
</gene>